<name>A0AAW7X5A6_9GAMM</name>
<accession>A0AAW7X5A6</accession>
<protein>
    <submittedName>
        <fullName evidence="1">Uncharacterized protein</fullName>
    </submittedName>
</protein>
<sequence length="74" mass="8142">MANQTAVQDININQPSYLQVAPLIRLTKNDISILEQLEQDGVYDLAGHPDRASTIESIIYDLLDAVRGTESKSA</sequence>
<gene>
    <name evidence="1" type="ORF">Q4521_04950</name>
</gene>
<dbReference type="RefSeq" id="WP_216065436.1">
    <property type="nucleotide sequence ID" value="NZ_JAHKPP010000042.1"/>
</dbReference>
<evidence type="ECO:0000313" key="2">
    <source>
        <dbReference type="Proteomes" id="UP001169760"/>
    </source>
</evidence>
<evidence type="ECO:0000313" key="1">
    <source>
        <dbReference type="EMBL" id="MDO6421811.1"/>
    </source>
</evidence>
<proteinExistence type="predicted"/>
<organism evidence="1 2">
    <name type="scientific">Saccharophagus degradans</name>
    <dbReference type="NCBI Taxonomy" id="86304"/>
    <lineage>
        <taxon>Bacteria</taxon>
        <taxon>Pseudomonadati</taxon>
        <taxon>Pseudomonadota</taxon>
        <taxon>Gammaproteobacteria</taxon>
        <taxon>Cellvibrionales</taxon>
        <taxon>Cellvibrionaceae</taxon>
        <taxon>Saccharophagus</taxon>
    </lineage>
</organism>
<comment type="caution">
    <text evidence="1">The sequence shown here is derived from an EMBL/GenBank/DDBJ whole genome shotgun (WGS) entry which is preliminary data.</text>
</comment>
<dbReference type="EMBL" id="JAUOPB010000003">
    <property type="protein sequence ID" value="MDO6421811.1"/>
    <property type="molecule type" value="Genomic_DNA"/>
</dbReference>
<dbReference type="Proteomes" id="UP001169760">
    <property type="component" value="Unassembled WGS sequence"/>
</dbReference>
<reference evidence="1" key="1">
    <citation type="submission" date="2023-07" db="EMBL/GenBank/DDBJ databases">
        <title>Genome content predicts the carbon catabolic preferences of heterotrophic bacteria.</title>
        <authorList>
            <person name="Gralka M."/>
        </authorList>
    </citation>
    <scope>NUCLEOTIDE SEQUENCE</scope>
    <source>
        <strain evidence="1">I3M17_2</strain>
    </source>
</reference>
<dbReference type="AlphaFoldDB" id="A0AAW7X5A6"/>